<dbReference type="GO" id="GO:0046872">
    <property type="term" value="F:metal ion binding"/>
    <property type="evidence" value="ECO:0007669"/>
    <property type="project" value="UniProtKB-UniRule"/>
</dbReference>
<keyword evidence="7 9" id="KW-0460">Magnesium</keyword>
<dbReference type="Proteomes" id="UP000004121">
    <property type="component" value="Unassembled WGS sequence"/>
</dbReference>
<keyword evidence="8 9" id="KW-0051">Antiviral defense</keyword>
<dbReference type="GO" id="GO:0016787">
    <property type="term" value="F:hydrolase activity"/>
    <property type="evidence" value="ECO:0007669"/>
    <property type="project" value="UniProtKB-KW"/>
</dbReference>
<comment type="subunit">
    <text evidence="9">Homodimer, forms a heterotetramer with a Cas1 homodimer.</text>
</comment>
<evidence type="ECO:0000256" key="6">
    <source>
        <dbReference type="ARBA" id="ARBA00022801"/>
    </source>
</evidence>
<reference evidence="10 11" key="1">
    <citation type="submission" date="2009-04" db="EMBL/GenBank/DDBJ databases">
        <authorList>
            <person name="Qin X."/>
            <person name="Bachman B."/>
            <person name="Battles P."/>
            <person name="Bell A."/>
            <person name="Bess C."/>
            <person name="Bickham C."/>
            <person name="Chaboub L."/>
            <person name="Chen D."/>
            <person name="Coyle M."/>
            <person name="Deiros D.R."/>
            <person name="Dinh H."/>
            <person name="Forbes L."/>
            <person name="Fowler G."/>
            <person name="Francisco L."/>
            <person name="Fu Q."/>
            <person name="Gubbala S."/>
            <person name="Hale W."/>
            <person name="Han Y."/>
            <person name="Hemphill L."/>
            <person name="Highlander S.K."/>
            <person name="Hirani K."/>
            <person name="Hogues M."/>
            <person name="Jackson L."/>
            <person name="Jakkamsetti A."/>
            <person name="Javaid M."/>
            <person name="Jiang H."/>
            <person name="Korchina V."/>
            <person name="Kovar C."/>
            <person name="Lara F."/>
            <person name="Lee S."/>
            <person name="Mata R."/>
            <person name="Mathew T."/>
            <person name="Moen C."/>
            <person name="Morales K."/>
            <person name="Munidasa M."/>
            <person name="Nazareth L."/>
            <person name="Ngo R."/>
            <person name="Nguyen L."/>
            <person name="Okwuonu G."/>
            <person name="Ongeri F."/>
            <person name="Patil S."/>
            <person name="Petrosino J."/>
            <person name="Pham C."/>
            <person name="Pham P."/>
            <person name="Pu L.-L."/>
            <person name="Puazo M."/>
            <person name="Raj R."/>
            <person name="Reid J."/>
            <person name="Rouhana J."/>
            <person name="Saada N."/>
            <person name="Shang Y."/>
            <person name="Simmons D."/>
            <person name="Thornton R."/>
            <person name="Warren J."/>
            <person name="Weissenberger G."/>
            <person name="Zhang J."/>
            <person name="Zhang L."/>
            <person name="Zhou C."/>
            <person name="Zhu D."/>
            <person name="Muzny D."/>
            <person name="Worley K."/>
            <person name="Gibbs R."/>
        </authorList>
    </citation>
    <scope>NUCLEOTIDE SEQUENCE [LARGE SCALE GENOMIC DNA]</scope>
    <source>
        <strain evidence="10 11">F0268</strain>
    </source>
</reference>
<dbReference type="eggNOG" id="COG3512">
    <property type="taxonomic scope" value="Bacteria"/>
</dbReference>
<evidence type="ECO:0000256" key="2">
    <source>
        <dbReference type="ARBA" id="ARBA00009959"/>
    </source>
</evidence>
<evidence type="ECO:0000256" key="1">
    <source>
        <dbReference type="ARBA" id="ARBA00001946"/>
    </source>
</evidence>
<evidence type="ECO:0000313" key="11">
    <source>
        <dbReference type="Proteomes" id="UP000004121"/>
    </source>
</evidence>
<dbReference type="Pfam" id="PF09827">
    <property type="entry name" value="CRISPR_Cas2"/>
    <property type="match status" value="1"/>
</dbReference>
<comment type="function">
    <text evidence="9">CRISPR (clustered regularly interspaced short palindromic repeat), is an adaptive immune system that provides protection against mobile genetic elements (viruses, transposable elements and conjugative plasmids). CRISPR clusters contain sequences complementary to antecedent mobile elements and target invading nucleic acids. CRISPR clusters are transcribed and processed into CRISPR RNA (crRNA). Functions as a ssRNA-specific endoribonuclease. Involved in the integration of spacer DNA into the CRISPR cassette.</text>
</comment>
<dbReference type="HAMAP" id="MF_01471">
    <property type="entry name" value="Cas2"/>
    <property type="match status" value="1"/>
</dbReference>
<dbReference type="GO" id="GO:0043571">
    <property type="term" value="P:maintenance of CRISPR repeat elements"/>
    <property type="evidence" value="ECO:0007669"/>
    <property type="project" value="UniProtKB-UniRule"/>
</dbReference>
<keyword evidence="5 9" id="KW-0255">Endonuclease</keyword>
<evidence type="ECO:0000256" key="9">
    <source>
        <dbReference type="HAMAP-Rule" id="MF_01471"/>
    </source>
</evidence>
<dbReference type="EC" id="3.1.-.-" evidence="9"/>
<gene>
    <name evidence="9 10" type="primary">cas2</name>
    <name evidence="10" type="ORF">HMPREF6123_1444</name>
</gene>
<keyword evidence="6 9" id="KW-0378">Hydrolase</keyword>
<dbReference type="EMBL" id="ACKX01000147">
    <property type="protein sequence ID" value="EEJ51278.1"/>
    <property type="molecule type" value="Genomic_DNA"/>
</dbReference>
<comment type="cofactor">
    <cofactor evidence="1 9">
        <name>Mg(2+)</name>
        <dbReference type="ChEBI" id="CHEBI:18420"/>
    </cofactor>
</comment>
<dbReference type="AlphaFoldDB" id="C2KY75"/>
<dbReference type="InterPro" id="IPR019199">
    <property type="entry name" value="Virulence_VapD/CRISPR_Cas2"/>
</dbReference>
<comment type="caution">
    <text evidence="10">The sequence shown here is derived from an EMBL/GenBank/DDBJ whole genome shotgun (WGS) entry which is preliminary data.</text>
</comment>
<dbReference type="GO" id="GO:0051607">
    <property type="term" value="P:defense response to virus"/>
    <property type="evidence" value="ECO:0007669"/>
    <property type="project" value="UniProtKB-UniRule"/>
</dbReference>
<accession>C2KY75</accession>
<keyword evidence="4 9" id="KW-0479">Metal-binding</keyword>
<dbReference type="InParanoid" id="C2KY75"/>
<evidence type="ECO:0000256" key="3">
    <source>
        <dbReference type="ARBA" id="ARBA00022722"/>
    </source>
</evidence>
<dbReference type="GO" id="GO:0004521">
    <property type="term" value="F:RNA endonuclease activity"/>
    <property type="evidence" value="ECO:0007669"/>
    <property type="project" value="InterPro"/>
</dbReference>
<evidence type="ECO:0000256" key="4">
    <source>
        <dbReference type="ARBA" id="ARBA00022723"/>
    </source>
</evidence>
<keyword evidence="11" id="KW-1185">Reference proteome</keyword>
<comment type="similarity">
    <text evidence="2 9">Belongs to the CRISPR-associated endoribonuclease Cas2 protein family.</text>
</comment>
<name>C2KY75_9FIRM</name>
<feature type="binding site" evidence="9">
    <location>
        <position position="13"/>
    </location>
    <ligand>
        <name>Mg(2+)</name>
        <dbReference type="ChEBI" id="CHEBI:18420"/>
        <note>catalytic</note>
    </ligand>
</feature>
<dbReference type="HOGENOM" id="CLU_150500_1_1_9"/>
<evidence type="ECO:0000256" key="8">
    <source>
        <dbReference type="ARBA" id="ARBA00023118"/>
    </source>
</evidence>
<dbReference type="STRING" id="585501.HMPREF6123_1444"/>
<dbReference type="SUPFAM" id="SSF143430">
    <property type="entry name" value="TTP0101/SSO1404-like"/>
    <property type="match status" value="1"/>
</dbReference>
<evidence type="ECO:0000313" key="10">
    <source>
        <dbReference type="EMBL" id="EEJ51278.1"/>
    </source>
</evidence>
<proteinExistence type="inferred from homology"/>
<protein>
    <recommendedName>
        <fullName evidence="9">CRISPR-associated endoribonuclease Cas2</fullName>
        <ecNumber evidence="9">3.1.-.-</ecNumber>
    </recommendedName>
</protein>
<dbReference type="NCBIfam" id="TIGR01573">
    <property type="entry name" value="cas2"/>
    <property type="match status" value="1"/>
</dbReference>
<evidence type="ECO:0000256" key="5">
    <source>
        <dbReference type="ARBA" id="ARBA00022759"/>
    </source>
</evidence>
<dbReference type="InterPro" id="IPR021127">
    <property type="entry name" value="CRISPR_associated_Cas2"/>
</dbReference>
<organism evidence="10 11">
    <name type="scientific">Oribacterium sinus F0268</name>
    <dbReference type="NCBI Taxonomy" id="585501"/>
    <lineage>
        <taxon>Bacteria</taxon>
        <taxon>Bacillati</taxon>
        <taxon>Bacillota</taxon>
        <taxon>Clostridia</taxon>
        <taxon>Lachnospirales</taxon>
        <taxon>Lachnospiraceae</taxon>
        <taxon>Oribacterium</taxon>
    </lineage>
</organism>
<keyword evidence="3 9" id="KW-0540">Nuclease</keyword>
<sequence>MSFRYMRVIVFFDLPVLTDANRIDYRTFRKFLIKSGFMMIQESVYCKLAQNSSMADIMVDNIKKNKPHDGLVQVLRVTEKQYAKMDFIVGEKTGDILTTVERLVIL</sequence>
<evidence type="ECO:0000256" key="7">
    <source>
        <dbReference type="ARBA" id="ARBA00022842"/>
    </source>
</evidence>